<gene>
    <name evidence="4" type="ORF">NEZAVI_LOCUS10592</name>
</gene>
<dbReference type="OrthoDB" id="8195838at2759"/>
<proteinExistence type="predicted"/>
<keyword evidence="1" id="KW-0732">Signal</keyword>
<reference evidence="4" key="1">
    <citation type="submission" date="2022-01" db="EMBL/GenBank/DDBJ databases">
        <authorList>
            <person name="King R."/>
        </authorList>
    </citation>
    <scope>NUCLEOTIDE SEQUENCE</scope>
</reference>
<dbReference type="InterPro" id="IPR026664">
    <property type="entry name" value="Stereocilin-rel"/>
</dbReference>
<dbReference type="AlphaFoldDB" id="A0A9P0HGQ8"/>
<evidence type="ECO:0000256" key="2">
    <source>
        <dbReference type="ARBA" id="ARBA00023180"/>
    </source>
</evidence>
<evidence type="ECO:0000313" key="5">
    <source>
        <dbReference type="Proteomes" id="UP001152798"/>
    </source>
</evidence>
<keyword evidence="3" id="KW-0812">Transmembrane</keyword>
<accession>A0A9P0HGQ8</accession>
<protein>
    <submittedName>
        <fullName evidence="4">Uncharacterized protein</fullName>
    </submittedName>
</protein>
<evidence type="ECO:0000313" key="4">
    <source>
        <dbReference type="EMBL" id="CAH1401600.1"/>
    </source>
</evidence>
<dbReference type="GO" id="GO:0009986">
    <property type="term" value="C:cell surface"/>
    <property type="evidence" value="ECO:0007669"/>
    <property type="project" value="TreeGrafter"/>
</dbReference>
<keyword evidence="2" id="KW-0325">Glycoprotein</keyword>
<sequence>MAITCEDVKEKGSGSLFSVEQLKSLSLLDEDGIKDCVIILGKEPLTKEQSSTVWSALIDIYKSVDDIPEESLQHLGWIANGISLEHFYNLSLTEVDTIAAFGRLSWFNQEQLHSLNAAIFEQWSSKDIEDLSSYDLMNLRQILCALNGSEIIKIHPDAYKEAAQELSTLTNCRKDVISGLAELATSPLAFGDPRNWTSLHIASIGCIIGGLSSVRVIPPSAMEGLTKSTIVCLPPSVLQEMSDEQIINLSPSAAGSLSSKQLSALYKSQKYALQLAIKGRTANDKSSSIVLFVSNYLIIIVIVFITF</sequence>
<evidence type="ECO:0000256" key="3">
    <source>
        <dbReference type="SAM" id="Phobius"/>
    </source>
</evidence>
<keyword evidence="3" id="KW-1133">Transmembrane helix</keyword>
<keyword evidence="3" id="KW-0472">Membrane</keyword>
<evidence type="ECO:0000256" key="1">
    <source>
        <dbReference type="ARBA" id="ARBA00022729"/>
    </source>
</evidence>
<dbReference type="EMBL" id="OV725081">
    <property type="protein sequence ID" value="CAH1401600.1"/>
    <property type="molecule type" value="Genomic_DNA"/>
</dbReference>
<dbReference type="GO" id="GO:0007160">
    <property type="term" value="P:cell-matrix adhesion"/>
    <property type="evidence" value="ECO:0007669"/>
    <property type="project" value="TreeGrafter"/>
</dbReference>
<keyword evidence="5" id="KW-1185">Reference proteome</keyword>
<dbReference type="PANTHER" id="PTHR23412:SF17">
    <property type="entry name" value="OTOANCORIN"/>
    <property type="match status" value="1"/>
</dbReference>
<name>A0A9P0HGQ8_NEZVI</name>
<dbReference type="Proteomes" id="UP001152798">
    <property type="component" value="Chromosome 5"/>
</dbReference>
<feature type="transmembrane region" description="Helical" evidence="3">
    <location>
        <begin position="288"/>
        <end position="306"/>
    </location>
</feature>
<organism evidence="4 5">
    <name type="scientific">Nezara viridula</name>
    <name type="common">Southern green stink bug</name>
    <name type="synonym">Cimex viridulus</name>
    <dbReference type="NCBI Taxonomy" id="85310"/>
    <lineage>
        <taxon>Eukaryota</taxon>
        <taxon>Metazoa</taxon>
        <taxon>Ecdysozoa</taxon>
        <taxon>Arthropoda</taxon>
        <taxon>Hexapoda</taxon>
        <taxon>Insecta</taxon>
        <taxon>Pterygota</taxon>
        <taxon>Neoptera</taxon>
        <taxon>Paraneoptera</taxon>
        <taxon>Hemiptera</taxon>
        <taxon>Heteroptera</taxon>
        <taxon>Panheteroptera</taxon>
        <taxon>Pentatomomorpha</taxon>
        <taxon>Pentatomoidea</taxon>
        <taxon>Pentatomidae</taxon>
        <taxon>Pentatominae</taxon>
        <taxon>Nezara</taxon>
    </lineage>
</organism>
<dbReference type="PANTHER" id="PTHR23412">
    <property type="entry name" value="STEREOCILIN RELATED"/>
    <property type="match status" value="1"/>
</dbReference>